<accession>A0A1V6LZ68</accession>
<dbReference type="AlphaFoldDB" id="A0A1V6LZ68"/>
<comment type="caution">
    <text evidence="1">The sequence shown here is derived from an EMBL/GenBank/DDBJ whole genome shotgun (WGS) entry which is preliminary data.</text>
</comment>
<name>A0A1V6LZ68_9BACT</name>
<organism evidence="1 2">
    <name type="scientific">Candidatus Brocadia sapporoensis</name>
    <dbReference type="NCBI Taxonomy" id="392547"/>
    <lineage>
        <taxon>Bacteria</taxon>
        <taxon>Pseudomonadati</taxon>
        <taxon>Planctomycetota</taxon>
        <taxon>Candidatus Brocadiia</taxon>
        <taxon>Candidatus Brocadiales</taxon>
        <taxon>Candidatus Brocadiaceae</taxon>
        <taxon>Candidatus Brocadia</taxon>
    </lineage>
</organism>
<dbReference type="PROSITE" id="PS51257">
    <property type="entry name" value="PROKAR_LIPOPROTEIN"/>
    <property type="match status" value="1"/>
</dbReference>
<proteinExistence type="predicted"/>
<dbReference type="EMBL" id="MJUW02000091">
    <property type="protein sequence ID" value="OQD45430.1"/>
    <property type="molecule type" value="Genomic_DNA"/>
</dbReference>
<sequence length="78" mass="8597">MRKKLIVPCMVLCIFSLGCKTEHKVEVEVKPMQITIDVNVRIDRQLEDFFGNLDEAAKSIGGGTAGAEKTEESNKSAQ</sequence>
<keyword evidence="2" id="KW-1185">Reference proteome</keyword>
<dbReference type="Proteomes" id="UP000242219">
    <property type="component" value="Unassembled WGS sequence"/>
</dbReference>
<gene>
    <name evidence="1" type="ORF">BIY37_08485</name>
</gene>
<evidence type="ECO:0000313" key="1">
    <source>
        <dbReference type="EMBL" id="OQD45430.1"/>
    </source>
</evidence>
<reference evidence="1 2" key="1">
    <citation type="journal article" date="2016" name="Genome Announc.">
        <title>Draft Genome Sequence of the Anaerobic Ammonium-Oxidizing Bacterium 'Candidatus Brocadia sp. 40'.</title>
        <authorList>
            <person name="Ali M."/>
            <person name="Haroon M.F."/>
            <person name="Narita Y."/>
            <person name="Zhang L."/>
            <person name="Rangel Shaw D."/>
            <person name="Okabe S."/>
            <person name="Saikaly P.E."/>
        </authorList>
    </citation>
    <scope>NUCLEOTIDE SEQUENCE [LARGE SCALE GENOMIC DNA]</scope>
    <source>
        <strain evidence="1 2">40</strain>
    </source>
</reference>
<evidence type="ECO:0000313" key="2">
    <source>
        <dbReference type="Proteomes" id="UP000242219"/>
    </source>
</evidence>
<protein>
    <submittedName>
        <fullName evidence="1">Uncharacterized protein</fullName>
    </submittedName>
</protein>